<proteinExistence type="predicted"/>
<sequence>MDDGAGCSCHNENDSSCPICTSWWGEPPTLADMTTVNTHQEGQNSNPFNENEAQRRTNTPFTIGEVQALVQGVQKHGLGRWQKIKVEFFGNGSRRTRQNLRIGKAKARLESPPNPKSSLRQSAPFLSLLHDPSPEFISLTCHSMSGGDDTPADRKVISLKLLVDKARNRVIFVESDHQFVDTLLSFLTLPIVSAVRLLGPDSTAVMAGSTAACLSIFRKLGIDDGNEVEERTLEFGELEVVTIFLLVIYSGAIAH</sequence>
<comment type="caution">
    <text evidence="1">The sequence shown here is derived from an EMBL/GenBank/DDBJ whole genome shotgun (WGS) entry which is preliminary data.</text>
</comment>
<evidence type="ECO:0000313" key="1">
    <source>
        <dbReference type="EMBL" id="KAI8523785.1"/>
    </source>
</evidence>
<accession>A0ACC0L5J6</accession>
<reference evidence="1" key="1">
    <citation type="submission" date="2022-02" db="EMBL/GenBank/DDBJ databases">
        <title>Plant Genome Project.</title>
        <authorList>
            <person name="Zhang R.-G."/>
        </authorList>
    </citation>
    <scope>NUCLEOTIDE SEQUENCE</scope>
    <source>
        <strain evidence="1">AT1</strain>
    </source>
</reference>
<keyword evidence="2" id="KW-1185">Reference proteome</keyword>
<dbReference type="EMBL" id="CM046400">
    <property type="protein sequence ID" value="KAI8523785.1"/>
    <property type="molecule type" value="Genomic_DNA"/>
</dbReference>
<dbReference type="Proteomes" id="UP001062846">
    <property type="component" value="Chromosome 13"/>
</dbReference>
<protein>
    <submittedName>
        <fullName evidence="1">Uncharacterized protein</fullName>
    </submittedName>
</protein>
<name>A0ACC0L5J6_RHOML</name>
<gene>
    <name evidence="1" type="ORF">RHMOL_Rhmol13G0099100</name>
</gene>
<evidence type="ECO:0000313" key="2">
    <source>
        <dbReference type="Proteomes" id="UP001062846"/>
    </source>
</evidence>
<organism evidence="1 2">
    <name type="scientific">Rhododendron molle</name>
    <name type="common">Chinese azalea</name>
    <name type="synonym">Azalea mollis</name>
    <dbReference type="NCBI Taxonomy" id="49168"/>
    <lineage>
        <taxon>Eukaryota</taxon>
        <taxon>Viridiplantae</taxon>
        <taxon>Streptophyta</taxon>
        <taxon>Embryophyta</taxon>
        <taxon>Tracheophyta</taxon>
        <taxon>Spermatophyta</taxon>
        <taxon>Magnoliopsida</taxon>
        <taxon>eudicotyledons</taxon>
        <taxon>Gunneridae</taxon>
        <taxon>Pentapetalae</taxon>
        <taxon>asterids</taxon>
        <taxon>Ericales</taxon>
        <taxon>Ericaceae</taxon>
        <taxon>Ericoideae</taxon>
        <taxon>Rhodoreae</taxon>
        <taxon>Rhododendron</taxon>
    </lineage>
</organism>